<dbReference type="Pfam" id="PF14613">
    <property type="entry name" value="HAM1_C"/>
    <property type="match status" value="1"/>
</dbReference>
<feature type="domain" description="HAM1-like N-terminal" evidence="2">
    <location>
        <begin position="39"/>
        <end position="212"/>
    </location>
</feature>
<reference evidence="3 4" key="1">
    <citation type="journal article" date="2024" name="J Genomics">
        <title>Draft genome sequencing and assembly of Favolaschia claudopus CIRM-BRFM 2984 isolated from oak limbs.</title>
        <authorList>
            <person name="Navarro D."/>
            <person name="Drula E."/>
            <person name="Chaduli D."/>
            <person name="Cazenave R."/>
            <person name="Ahrendt S."/>
            <person name="Wang J."/>
            <person name="Lipzen A."/>
            <person name="Daum C."/>
            <person name="Barry K."/>
            <person name="Grigoriev I.V."/>
            <person name="Favel A."/>
            <person name="Rosso M.N."/>
            <person name="Martin F."/>
        </authorList>
    </citation>
    <scope>NUCLEOTIDE SEQUENCE [LARGE SCALE GENOMIC DNA]</scope>
    <source>
        <strain evidence="3 4">CIRM-BRFM 2984</strain>
    </source>
</reference>
<proteinExistence type="predicted"/>
<dbReference type="InterPro" id="IPR027842">
    <property type="entry name" value="HAM1-like_C"/>
</dbReference>
<accession>A0AAW0B2I8</accession>
<name>A0AAW0B2I8_9AGAR</name>
<dbReference type="Pfam" id="PF19343">
    <property type="entry name" value="HAM1_N"/>
    <property type="match status" value="2"/>
</dbReference>
<sequence length="851" mass="93538">MGGFWSCCRRDKSPERDPLLPKHKPVENAPHSGFEKLADIVGAVNSGKLPSQDQLSALLQLALRSELLRDPRNAVPNHGGPLSQRMVTLIVELRGLVEATLRIGLEKNYDNRLQDLLYHSSQTSDPIKVGGELLVDGSPVKLDSATTEEISTDADEFLRSLKALSKLGITSSAFRVLVSDILSTTREIVAEAAVEVGQVASQIQAAAVDVAQAVELNNITAEGLKGKAQDSLTGVQQSVGHAHRNLGTLGDDSTERIRDIIVGRVQEIVIQTRNNPEHRTALGTILSLLRKYSQALNDVAESSENPVIINTDVDVSTPLFDAAVDFKVILERFASGFSLDPLLRIFKSTVIDILTAPTETSGEVKRYFADLNRWFERALAEPQFVSSRLGTRTLEELYDAGILLLASEAHAQWAQDVRLLLAEAQTFVHALEEDVATQRLIKSLHNTISAFRGLSQDVVISGARAQHKLRNELLRDALAWVLPRVLKSLRQLPMPRVEFRNSIIDVAVDALLLTSASTSASLAPDHFWMQNWNEIKVNMVENGSPETSSRTRIHIDGLRCAAHGFGYYLNYKGLLGYSDEGVLDVDVGRPDVVGQGFGLDLELETTQEERETPGEPLFRVTNVNVSIPGLAFTIKYSKHWILNNLLVQPLAAPIVRLVLQKVLEQQIRNAVGWADRLFSATSEEAQRISARSRVPAEAPSMEDYWNAALLTTPAFVENRDPGPTVETRTEPTFKGIIHTTTTLPADPSASSPLDETVVAIGGDAQLLPGKGGPYGTEEVTTAEVAREVVGEIQETVRHSVGKAKEVVEAVEDDAVQIRSDLERAQGRKMDRERFEKYRGGWRSNAFDVDFE</sequence>
<feature type="domain" description="HAM1-like C-terminal" evidence="1">
    <location>
        <begin position="625"/>
        <end position="701"/>
    </location>
</feature>
<dbReference type="Proteomes" id="UP001362999">
    <property type="component" value="Unassembled WGS sequence"/>
</dbReference>
<feature type="domain" description="HAM1-like N-terminal" evidence="2">
    <location>
        <begin position="244"/>
        <end position="609"/>
    </location>
</feature>
<evidence type="ECO:0000313" key="4">
    <source>
        <dbReference type="Proteomes" id="UP001362999"/>
    </source>
</evidence>
<dbReference type="AlphaFoldDB" id="A0AAW0B2I8"/>
<dbReference type="InterPro" id="IPR045967">
    <property type="entry name" value="HAM1-like_N"/>
</dbReference>
<comment type="caution">
    <text evidence="3">The sequence shown here is derived from an EMBL/GenBank/DDBJ whole genome shotgun (WGS) entry which is preliminary data.</text>
</comment>
<protein>
    <submittedName>
        <fullName evidence="3">Uncharacterized protein</fullName>
    </submittedName>
</protein>
<dbReference type="EMBL" id="JAWWNJ010000045">
    <property type="protein sequence ID" value="KAK7019019.1"/>
    <property type="molecule type" value="Genomic_DNA"/>
</dbReference>
<evidence type="ECO:0000259" key="2">
    <source>
        <dbReference type="Pfam" id="PF19343"/>
    </source>
</evidence>
<keyword evidence="4" id="KW-1185">Reference proteome</keyword>
<dbReference type="PANTHER" id="PTHR31138:SF1">
    <property type="entry name" value="PDZ DOMAIN-CONTAINING PROTEIN"/>
    <property type="match status" value="1"/>
</dbReference>
<gene>
    <name evidence="3" type="ORF">R3P38DRAFT_3274109</name>
</gene>
<evidence type="ECO:0000259" key="1">
    <source>
        <dbReference type="Pfam" id="PF14613"/>
    </source>
</evidence>
<dbReference type="PANTHER" id="PTHR31138">
    <property type="entry name" value="CHROMOSOME 19, WHOLE GENOME SHOTGUN SEQUENCE"/>
    <property type="match status" value="1"/>
</dbReference>
<evidence type="ECO:0000313" key="3">
    <source>
        <dbReference type="EMBL" id="KAK7019019.1"/>
    </source>
</evidence>
<organism evidence="3 4">
    <name type="scientific">Favolaschia claudopus</name>
    <dbReference type="NCBI Taxonomy" id="2862362"/>
    <lineage>
        <taxon>Eukaryota</taxon>
        <taxon>Fungi</taxon>
        <taxon>Dikarya</taxon>
        <taxon>Basidiomycota</taxon>
        <taxon>Agaricomycotina</taxon>
        <taxon>Agaricomycetes</taxon>
        <taxon>Agaricomycetidae</taxon>
        <taxon>Agaricales</taxon>
        <taxon>Marasmiineae</taxon>
        <taxon>Mycenaceae</taxon>
        <taxon>Favolaschia</taxon>
    </lineage>
</organism>